<dbReference type="RefSeq" id="WP_127695405.1">
    <property type="nucleotide sequence ID" value="NZ_SACQ01000008.1"/>
</dbReference>
<evidence type="ECO:0000256" key="1">
    <source>
        <dbReference type="ARBA" id="ARBA00004141"/>
    </source>
</evidence>
<dbReference type="PANTHER" id="PTHR43562:SF3">
    <property type="entry name" value="SODIUM ION_PROTON EXCHANGER (EUROFUNG)"/>
    <property type="match status" value="1"/>
</dbReference>
<dbReference type="Proteomes" id="UP000282818">
    <property type="component" value="Unassembled WGS sequence"/>
</dbReference>
<dbReference type="GO" id="GO:0015297">
    <property type="term" value="F:antiporter activity"/>
    <property type="evidence" value="ECO:0007669"/>
    <property type="project" value="UniProtKB-KW"/>
</dbReference>
<keyword evidence="6" id="KW-0915">Sodium</keyword>
<sequence length="402" mass="43349">MEAHQFLLALLIILVSARIFGELAAAIGAPPVIGELVAGIVIGPSLFGWVENHELIHLFAEVGVILLLFQVGMETDVEKLISAGKESTIVALGGFFAPLIAGFCLAYYLFDLPYLVALFIGGTLTATSIGVTVRALTDLGRHNSREGQITLGAAVLDDVLGVILLALLYDFTVSGAVNWANTAKVMIFVGSFFLLAPILARLMSSVIQHLDTRIDNPGLIPTTIVSLVLFFAWAAHEAGAPELLGGFAAGIALSRRFFLPFGLSMHAQPAFSHKIERQMLPIIQLFTPIFFVTVGLSLDLTTVDWSSPLFWYLSISLLAVAILAKFTGAMLLKEPLQRRLIIGIAMMPRGEVGLIFAGIGATAGVFDNDVYTALIVVIVYTTLLAPYLMKQRFRKAQHPIEA</sequence>
<keyword evidence="5 10" id="KW-1133">Transmembrane helix</keyword>
<dbReference type="GO" id="GO:0006814">
    <property type="term" value="P:sodium ion transport"/>
    <property type="evidence" value="ECO:0007669"/>
    <property type="project" value="UniProtKB-KW"/>
</dbReference>
<dbReference type="AlphaFoldDB" id="A0A437Q515"/>
<evidence type="ECO:0000256" key="7">
    <source>
        <dbReference type="ARBA" id="ARBA00023065"/>
    </source>
</evidence>
<feature type="transmembrane region" description="Helical" evidence="10">
    <location>
        <begin position="214"/>
        <end position="234"/>
    </location>
</feature>
<feature type="transmembrane region" description="Helical" evidence="10">
    <location>
        <begin position="58"/>
        <end position="77"/>
    </location>
</feature>
<evidence type="ECO:0000256" key="9">
    <source>
        <dbReference type="ARBA" id="ARBA00023201"/>
    </source>
</evidence>
<keyword evidence="3" id="KW-0050">Antiport</keyword>
<evidence type="ECO:0000256" key="8">
    <source>
        <dbReference type="ARBA" id="ARBA00023136"/>
    </source>
</evidence>
<name>A0A437Q515_9GAMM</name>
<dbReference type="InterPro" id="IPR038770">
    <property type="entry name" value="Na+/solute_symporter_sf"/>
</dbReference>
<dbReference type="EMBL" id="SACQ01000008">
    <property type="protein sequence ID" value="RVU29585.1"/>
    <property type="molecule type" value="Genomic_DNA"/>
</dbReference>
<reference evidence="12 13" key="1">
    <citation type="submission" date="2019-01" db="EMBL/GenBank/DDBJ databases">
        <authorList>
            <person name="Chen W.-M."/>
        </authorList>
    </citation>
    <scope>NUCLEOTIDE SEQUENCE [LARGE SCALE GENOMIC DNA]</scope>
    <source>
        <strain evidence="12 13">HPM-16</strain>
    </source>
</reference>
<evidence type="ECO:0000259" key="11">
    <source>
        <dbReference type="Pfam" id="PF00999"/>
    </source>
</evidence>
<dbReference type="InterPro" id="IPR006153">
    <property type="entry name" value="Cation/H_exchanger_TM"/>
</dbReference>
<dbReference type="Pfam" id="PF00999">
    <property type="entry name" value="Na_H_Exchanger"/>
    <property type="match status" value="1"/>
</dbReference>
<feature type="transmembrane region" description="Helical" evidence="10">
    <location>
        <begin position="340"/>
        <end position="364"/>
    </location>
</feature>
<gene>
    <name evidence="12" type="ORF">EOE65_15550</name>
</gene>
<dbReference type="PANTHER" id="PTHR43562">
    <property type="entry name" value="NAPA-TYPE SODIUM/HYDROGEN ANTIPORTER"/>
    <property type="match status" value="1"/>
</dbReference>
<comment type="caution">
    <text evidence="12">The sequence shown here is derived from an EMBL/GenBank/DDBJ whole genome shotgun (WGS) entry which is preliminary data.</text>
</comment>
<dbReference type="GO" id="GO:0016020">
    <property type="term" value="C:membrane"/>
    <property type="evidence" value="ECO:0007669"/>
    <property type="project" value="UniProtKB-SubCell"/>
</dbReference>
<comment type="subcellular location">
    <subcellularLocation>
        <location evidence="1">Membrane</location>
        <topology evidence="1">Multi-pass membrane protein</topology>
    </subcellularLocation>
</comment>
<evidence type="ECO:0000256" key="5">
    <source>
        <dbReference type="ARBA" id="ARBA00022989"/>
    </source>
</evidence>
<feature type="transmembrane region" description="Helical" evidence="10">
    <location>
        <begin position="181"/>
        <end position="202"/>
    </location>
</feature>
<protein>
    <submittedName>
        <fullName evidence="12">Cation:proton antiporter</fullName>
    </submittedName>
</protein>
<feature type="transmembrane region" description="Helical" evidence="10">
    <location>
        <begin position="310"/>
        <end position="328"/>
    </location>
</feature>
<evidence type="ECO:0000313" key="12">
    <source>
        <dbReference type="EMBL" id="RVU29585.1"/>
    </source>
</evidence>
<keyword evidence="7" id="KW-0406">Ion transport</keyword>
<evidence type="ECO:0000256" key="3">
    <source>
        <dbReference type="ARBA" id="ARBA00022449"/>
    </source>
</evidence>
<evidence type="ECO:0000256" key="2">
    <source>
        <dbReference type="ARBA" id="ARBA00022448"/>
    </source>
</evidence>
<accession>A0A437Q515</accession>
<keyword evidence="2" id="KW-0813">Transport</keyword>
<evidence type="ECO:0000256" key="4">
    <source>
        <dbReference type="ARBA" id="ARBA00022692"/>
    </source>
</evidence>
<dbReference type="GO" id="GO:1902600">
    <property type="term" value="P:proton transmembrane transport"/>
    <property type="evidence" value="ECO:0007669"/>
    <property type="project" value="InterPro"/>
</dbReference>
<keyword evidence="8 10" id="KW-0472">Membrane</keyword>
<evidence type="ECO:0000256" key="6">
    <source>
        <dbReference type="ARBA" id="ARBA00023053"/>
    </source>
</evidence>
<feature type="transmembrane region" description="Helical" evidence="10">
    <location>
        <begin position="279"/>
        <end position="298"/>
    </location>
</feature>
<feature type="transmembrane region" description="Helical" evidence="10">
    <location>
        <begin position="370"/>
        <end position="389"/>
    </location>
</feature>
<keyword evidence="9" id="KW-0739">Sodium transport</keyword>
<feature type="transmembrane region" description="Helical" evidence="10">
    <location>
        <begin position="89"/>
        <end position="110"/>
    </location>
</feature>
<keyword evidence="4 10" id="KW-0812">Transmembrane</keyword>
<feature type="transmembrane region" description="Helical" evidence="10">
    <location>
        <begin position="149"/>
        <end position="169"/>
    </location>
</feature>
<evidence type="ECO:0000256" key="10">
    <source>
        <dbReference type="SAM" id="Phobius"/>
    </source>
</evidence>
<organism evidence="12 13">
    <name type="scientific">Neptunomonas marina</name>
    <dbReference type="NCBI Taxonomy" id="1815562"/>
    <lineage>
        <taxon>Bacteria</taxon>
        <taxon>Pseudomonadati</taxon>
        <taxon>Pseudomonadota</taxon>
        <taxon>Gammaproteobacteria</taxon>
        <taxon>Oceanospirillales</taxon>
        <taxon>Oceanospirillaceae</taxon>
        <taxon>Neptunomonas</taxon>
    </lineage>
</organism>
<proteinExistence type="predicted"/>
<dbReference type="Gene3D" id="1.20.1530.20">
    <property type="match status" value="1"/>
</dbReference>
<keyword evidence="13" id="KW-1185">Reference proteome</keyword>
<evidence type="ECO:0000313" key="13">
    <source>
        <dbReference type="Proteomes" id="UP000282818"/>
    </source>
</evidence>
<feature type="transmembrane region" description="Helical" evidence="10">
    <location>
        <begin position="116"/>
        <end position="137"/>
    </location>
</feature>
<feature type="domain" description="Cation/H+ exchanger transmembrane" evidence="11">
    <location>
        <begin position="16"/>
        <end position="389"/>
    </location>
</feature>